<dbReference type="GO" id="GO:0016987">
    <property type="term" value="F:sigma factor activity"/>
    <property type="evidence" value="ECO:0007669"/>
    <property type="project" value="UniProtKB-KW"/>
</dbReference>
<dbReference type="PANTHER" id="PTHR30603">
    <property type="entry name" value="RNA POLYMERASE SIGMA FACTOR RPO"/>
    <property type="match status" value="1"/>
</dbReference>
<comment type="similarity">
    <text evidence="1">Belongs to the sigma-70 factor family.</text>
</comment>
<reference evidence="7" key="1">
    <citation type="submission" date="2021-02" db="EMBL/GenBank/DDBJ databases">
        <title>First Annotated Genome of the Yellow-green Alga Tribonema minus.</title>
        <authorList>
            <person name="Mahan K.M."/>
        </authorList>
    </citation>
    <scope>NUCLEOTIDE SEQUENCE</scope>
    <source>
        <strain evidence="7">UTEX B ZZ1240</strain>
    </source>
</reference>
<dbReference type="Pfam" id="PF04545">
    <property type="entry name" value="Sigma70_r4"/>
    <property type="match status" value="1"/>
</dbReference>
<dbReference type="InterPro" id="IPR000943">
    <property type="entry name" value="RNA_pol_sigma70"/>
</dbReference>
<accession>A0A835ZC07</accession>
<dbReference type="InterPro" id="IPR050239">
    <property type="entry name" value="Sigma-70_RNA_pol_init_factors"/>
</dbReference>
<dbReference type="GO" id="GO:0003677">
    <property type="term" value="F:DNA binding"/>
    <property type="evidence" value="ECO:0007669"/>
    <property type="project" value="UniProtKB-KW"/>
</dbReference>
<dbReference type="PROSITE" id="PS00715">
    <property type="entry name" value="SIGMA70_1"/>
    <property type="match status" value="1"/>
</dbReference>
<dbReference type="PRINTS" id="PR00046">
    <property type="entry name" value="SIGMA70FCT"/>
</dbReference>
<name>A0A835ZC07_9STRA</name>
<sequence length="241" mass="27573">MRIDEDTLKLNMIHSADAKTTMVTANLRLAMSIAKRYKRRVLALSDLVQEGSFGLMKAAERFDPNKGFKFSTYATCIKRATRELFLEVGRLPTYEELSFRLQVLTQKIKFCRKAARPVLSMEHLLNNARKGPAASLGSTPGTMLEDSLRDSESEDRLQQSMLKESIMQLLGTLRPREQELVRLRFGLDDGRARTLADIGRVFGVKRERARQIEDRALQKLRQLYRNYELRACPCEGDSEAL</sequence>
<dbReference type="PANTHER" id="PTHR30603:SF47">
    <property type="entry name" value="RNA POLYMERASE SIGMA FACTOR SIGD, CHLOROPLASTIC"/>
    <property type="match status" value="1"/>
</dbReference>
<dbReference type="OrthoDB" id="206108at2759"/>
<dbReference type="InterPro" id="IPR007627">
    <property type="entry name" value="RNA_pol_sigma70_r2"/>
</dbReference>
<dbReference type="AlphaFoldDB" id="A0A835ZC07"/>
<dbReference type="EMBL" id="JAFCMP010000024">
    <property type="protein sequence ID" value="KAG5190956.1"/>
    <property type="molecule type" value="Genomic_DNA"/>
</dbReference>
<dbReference type="InterPro" id="IPR013324">
    <property type="entry name" value="RNA_pol_sigma_r3/r4-like"/>
</dbReference>
<dbReference type="InterPro" id="IPR013325">
    <property type="entry name" value="RNA_pol_sigma_r2"/>
</dbReference>
<evidence type="ECO:0000259" key="6">
    <source>
        <dbReference type="PROSITE" id="PS00715"/>
    </source>
</evidence>
<dbReference type="Proteomes" id="UP000664859">
    <property type="component" value="Unassembled WGS sequence"/>
</dbReference>
<dbReference type="CDD" id="cd06171">
    <property type="entry name" value="Sigma70_r4"/>
    <property type="match status" value="1"/>
</dbReference>
<evidence type="ECO:0000256" key="2">
    <source>
        <dbReference type="ARBA" id="ARBA00023015"/>
    </source>
</evidence>
<dbReference type="InterPro" id="IPR036388">
    <property type="entry name" value="WH-like_DNA-bd_sf"/>
</dbReference>
<evidence type="ECO:0000313" key="8">
    <source>
        <dbReference type="Proteomes" id="UP000664859"/>
    </source>
</evidence>
<dbReference type="Gene3D" id="1.10.10.10">
    <property type="entry name" value="Winged helix-like DNA-binding domain superfamily/Winged helix DNA-binding domain"/>
    <property type="match status" value="1"/>
</dbReference>
<dbReference type="GO" id="GO:0006352">
    <property type="term" value="P:DNA-templated transcription initiation"/>
    <property type="evidence" value="ECO:0007669"/>
    <property type="project" value="InterPro"/>
</dbReference>
<dbReference type="SUPFAM" id="SSF88659">
    <property type="entry name" value="Sigma3 and sigma4 domains of RNA polymerase sigma factors"/>
    <property type="match status" value="2"/>
</dbReference>
<keyword evidence="8" id="KW-1185">Reference proteome</keyword>
<keyword evidence="5" id="KW-0804">Transcription</keyword>
<evidence type="ECO:0000256" key="3">
    <source>
        <dbReference type="ARBA" id="ARBA00023082"/>
    </source>
</evidence>
<evidence type="ECO:0000256" key="4">
    <source>
        <dbReference type="ARBA" id="ARBA00023125"/>
    </source>
</evidence>
<evidence type="ECO:0000256" key="5">
    <source>
        <dbReference type="ARBA" id="ARBA00023163"/>
    </source>
</evidence>
<dbReference type="NCBIfam" id="TIGR02937">
    <property type="entry name" value="sigma70-ECF"/>
    <property type="match status" value="1"/>
</dbReference>
<keyword evidence="4" id="KW-0238">DNA-binding</keyword>
<organism evidence="7 8">
    <name type="scientific">Tribonema minus</name>
    <dbReference type="NCBI Taxonomy" id="303371"/>
    <lineage>
        <taxon>Eukaryota</taxon>
        <taxon>Sar</taxon>
        <taxon>Stramenopiles</taxon>
        <taxon>Ochrophyta</taxon>
        <taxon>PX clade</taxon>
        <taxon>Xanthophyceae</taxon>
        <taxon>Tribonematales</taxon>
        <taxon>Tribonemataceae</taxon>
        <taxon>Tribonema</taxon>
    </lineage>
</organism>
<dbReference type="InterPro" id="IPR014284">
    <property type="entry name" value="RNA_pol_sigma-70_dom"/>
</dbReference>
<keyword evidence="3" id="KW-0731">Sigma factor</keyword>
<protein>
    <submittedName>
        <fullName evidence="7">RNA polymerase</fullName>
    </submittedName>
</protein>
<proteinExistence type="inferred from homology"/>
<comment type="caution">
    <text evidence="7">The sequence shown here is derived from an EMBL/GenBank/DDBJ whole genome shotgun (WGS) entry which is preliminary data.</text>
</comment>
<dbReference type="Gene3D" id="1.10.601.10">
    <property type="entry name" value="RNA Polymerase Primary Sigma Factor"/>
    <property type="match status" value="1"/>
</dbReference>
<dbReference type="SUPFAM" id="SSF88946">
    <property type="entry name" value="Sigma2 domain of RNA polymerase sigma factors"/>
    <property type="match status" value="1"/>
</dbReference>
<feature type="domain" description="RNA polymerase sigma-70" evidence="6">
    <location>
        <begin position="46"/>
        <end position="59"/>
    </location>
</feature>
<evidence type="ECO:0000256" key="1">
    <source>
        <dbReference type="ARBA" id="ARBA00007788"/>
    </source>
</evidence>
<gene>
    <name evidence="7" type="ORF">JKP88DRAFT_256884</name>
</gene>
<dbReference type="Pfam" id="PF04542">
    <property type="entry name" value="Sigma70_r2"/>
    <property type="match status" value="1"/>
</dbReference>
<dbReference type="InterPro" id="IPR007630">
    <property type="entry name" value="RNA_pol_sigma70_r4"/>
</dbReference>
<keyword evidence="2" id="KW-0805">Transcription regulation</keyword>
<evidence type="ECO:0000313" key="7">
    <source>
        <dbReference type="EMBL" id="KAG5190956.1"/>
    </source>
</evidence>